<dbReference type="InterPro" id="IPR020845">
    <property type="entry name" value="AMP-binding_CS"/>
</dbReference>
<dbReference type="GO" id="GO:0016020">
    <property type="term" value="C:membrane"/>
    <property type="evidence" value="ECO:0007669"/>
    <property type="project" value="TreeGrafter"/>
</dbReference>
<dbReference type="SUPFAM" id="SSF56801">
    <property type="entry name" value="Acetyl-CoA synthetase-like"/>
    <property type="match status" value="1"/>
</dbReference>
<evidence type="ECO:0000256" key="1">
    <source>
        <dbReference type="ARBA" id="ARBA00022741"/>
    </source>
</evidence>
<dbReference type="InParanoid" id="A0A409VAR9"/>
<protein>
    <recommendedName>
        <fullName evidence="3">AMP-dependent synthetase/ligase domain-containing protein</fullName>
    </recommendedName>
</protein>
<comment type="caution">
    <text evidence="4">The sequence shown here is derived from an EMBL/GenBank/DDBJ whole genome shotgun (WGS) entry which is preliminary data.</text>
</comment>
<dbReference type="OrthoDB" id="1700726at2759"/>
<keyword evidence="5" id="KW-1185">Reference proteome</keyword>
<evidence type="ECO:0000256" key="2">
    <source>
        <dbReference type="ARBA" id="ARBA00022840"/>
    </source>
</evidence>
<dbReference type="Gene3D" id="3.40.50.12780">
    <property type="entry name" value="N-terminal domain of ligase-like"/>
    <property type="match status" value="1"/>
</dbReference>
<evidence type="ECO:0000259" key="3">
    <source>
        <dbReference type="Pfam" id="PF00501"/>
    </source>
</evidence>
<keyword evidence="2" id="KW-0067">ATP-binding</keyword>
<dbReference type="InterPro" id="IPR042099">
    <property type="entry name" value="ANL_N_sf"/>
</dbReference>
<dbReference type="PANTHER" id="PTHR43272">
    <property type="entry name" value="LONG-CHAIN-FATTY-ACID--COA LIGASE"/>
    <property type="match status" value="1"/>
</dbReference>
<reference evidence="4 5" key="1">
    <citation type="journal article" date="2018" name="Evol. Lett.">
        <title>Horizontal gene cluster transfer increased hallucinogenic mushroom diversity.</title>
        <authorList>
            <person name="Reynolds H.T."/>
            <person name="Vijayakumar V."/>
            <person name="Gluck-Thaler E."/>
            <person name="Korotkin H.B."/>
            <person name="Matheny P.B."/>
            <person name="Slot J.C."/>
        </authorList>
    </citation>
    <scope>NUCLEOTIDE SEQUENCE [LARGE SCALE GENOMIC DNA]</scope>
    <source>
        <strain evidence="4 5">2629</strain>
    </source>
</reference>
<dbReference type="GO" id="GO:0005783">
    <property type="term" value="C:endoplasmic reticulum"/>
    <property type="evidence" value="ECO:0007669"/>
    <property type="project" value="TreeGrafter"/>
</dbReference>
<sequence>MPLVTEKIVNWPAVKPYDKQSVEVPGTKRPGQTGHYRNGIWGLVDENTPNSLVTLDQIFADGLKNGKNAPFLGHRPIISTNPLKFAPSYSWITYGEVDTRRRYVGSALHALFKSGEIGGGEFETVGIWAPNCPEWQIIDLGLAAYQKVSVTLYDTLGKDSVEYIIGHSHLTIVFSTSDHIPTLLKLAPRTPTLKYLVCVDKISLDAAKLLKEWSAAQGLTFQQLSEFEQFGKANLIDPIPAYPDLVASICYTSGTTSNPKGVVLRHKNLAVATQSNLYGMELPDTGCLLSYLPLAHIYERICELCIIAVGGKIGYFTGDPLRLLEDAQILKPNFFPSVPRVLNRVYQAAMVGGNVPGIKGTLFKKAVDTKLQRMRATGDNTHAFWDRLVFRKIQAVLGGQLQLVTSGSAPISPDVMDFLKIAFACEVVEGTLLLYPQFELVSYISSLPGYGMTENAATCSKSWPNDPTSSGTVGPPQPANEIKLIDVPAMGYTSEDKPNPRGELCVRGTNCFTTYYKDEKNSRETVDEEGWVHTGDVAEIDACGRIKIVDRVKNIMKLAQGEYVALEKIENLYSSNPMVAQIYVHGDGLQSYLVAVVVPDPVQLSTLASTITGKRIAPEDTASLSTACSDERVISKILLSLTKVAQQNDLKGFEMVKRIHVTLDPFSIEDNTLTPTMKIRRKDAFNKFKSEITALYALGEPTKL</sequence>
<proteinExistence type="predicted"/>
<feature type="domain" description="AMP-dependent synthetase/ligase" evidence="3">
    <location>
        <begin position="88"/>
        <end position="516"/>
    </location>
</feature>
<dbReference type="PROSITE" id="PS00455">
    <property type="entry name" value="AMP_BINDING"/>
    <property type="match status" value="1"/>
</dbReference>
<dbReference type="InterPro" id="IPR000873">
    <property type="entry name" value="AMP-dep_synth/lig_dom"/>
</dbReference>
<evidence type="ECO:0000313" key="5">
    <source>
        <dbReference type="Proteomes" id="UP000284842"/>
    </source>
</evidence>
<keyword evidence="1" id="KW-0547">Nucleotide-binding</keyword>
<dbReference type="GO" id="GO:0005524">
    <property type="term" value="F:ATP binding"/>
    <property type="evidence" value="ECO:0007669"/>
    <property type="project" value="UniProtKB-KW"/>
</dbReference>
<dbReference type="STRING" id="181874.A0A409VAR9"/>
<gene>
    <name evidence="4" type="ORF">CVT24_009377</name>
</gene>
<name>A0A409VAR9_9AGAR</name>
<accession>A0A409VAR9</accession>
<evidence type="ECO:0000313" key="4">
    <source>
        <dbReference type="EMBL" id="PPQ64003.1"/>
    </source>
</evidence>
<dbReference type="PANTHER" id="PTHR43272:SF33">
    <property type="entry name" value="AMP-BINDING DOMAIN-CONTAINING PROTEIN-RELATED"/>
    <property type="match status" value="1"/>
</dbReference>
<dbReference type="Pfam" id="PF00501">
    <property type="entry name" value="AMP-binding"/>
    <property type="match status" value="1"/>
</dbReference>
<dbReference type="AlphaFoldDB" id="A0A409VAR9"/>
<dbReference type="Proteomes" id="UP000284842">
    <property type="component" value="Unassembled WGS sequence"/>
</dbReference>
<dbReference type="GO" id="GO:0004467">
    <property type="term" value="F:long-chain fatty acid-CoA ligase activity"/>
    <property type="evidence" value="ECO:0007669"/>
    <property type="project" value="TreeGrafter"/>
</dbReference>
<organism evidence="4 5">
    <name type="scientific">Panaeolus cyanescens</name>
    <dbReference type="NCBI Taxonomy" id="181874"/>
    <lineage>
        <taxon>Eukaryota</taxon>
        <taxon>Fungi</taxon>
        <taxon>Dikarya</taxon>
        <taxon>Basidiomycota</taxon>
        <taxon>Agaricomycotina</taxon>
        <taxon>Agaricomycetes</taxon>
        <taxon>Agaricomycetidae</taxon>
        <taxon>Agaricales</taxon>
        <taxon>Agaricineae</taxon>
        <taxon>Galeropsidaceae</taxon>
        <taxon>Panaeolus</taxon>
    </lineage>
</organism>
<dbReference type="EMBL" id="NHTK01006100">
    <property type="protein sequence ID" value="PPQ64003.1"/>
    <property type="molecule type" value="Genomic_DNA"/>
</dbReference>